<dbReference type="Proteomes" id="UP000241462">
    <property type="component" value="Unassembled WGS sequence"/>
</dbReference>
<accession>A0A2T3AF71</accession>
<protein>
    <submittedName>
        <fullName evidence="1">Uncharacterized protein</fullName>
    </submittedName>
</protein>
<dbReference type="InParanoid" id="A0A2T3AF71"/>
<name>A0A2T3AF71_9PEZI</name>
<evidence type="ECO:0000313" key="1">
    <source>
        <dbReference type="EMBL" id="PSR94428.1"/>
    </source>
</evidence>
<keyword evidence="2" id="KW-1185">Reference proteome</keyword>
<evidence type="ECO:0000313" key="2">
    <source>
        <dbReference type="Proteomes" id="UP000241462"/>
    </source>
</evidence>
<organism evidence="1 2">
    <name type="scientific">Coniella lustricola</name>
    <dbReference type="NCBI Taxonomy" id="2025994"/>
    <lineage>
        <taxon>Eukaryota</taxon>
        <taxon>Fungi</taxon>
        <taxon>Dikarya</taxon>
        <taxon>Ascomycota</taxon>
        <taxon>Pezizomycotina</taxon>
        <taxon>Sordariomycetes</taxon>
        <taxon>Sordariomycetidae</taxon>
        <taxon>Diaporthales</taxon>
        <taxon>Schizoparmaceae</taxon>
        <taxon>Coniella</taxon>
    </lineage>
</organism>
<reference evidence="1 2" key="1">
    <citation type="journal article" date="2018" name="Mycol. Prog.">
        <title>Coniella lustricola, a new species from submerged detritus.</title>
        <authorList>
            <person name="Raudabaugh D.B."/>
            <person name="Iturriaga T."/>
            <person name="Carver A."/>
            <person name="Mondo S."/>
            <person name="Pangilinan J."/>
            <person name="Lipzen A."/>
            <person name="He G."/>
            <person name="Amirebrahimi M."/>
            <person name="Grigoriev I.V."/>
            <person name="Miller A.N."/>
        </authorList>
    </citation>
    <scope>NUCLEOTIDE SEQUENCE [LARGE SCALE GENOMIC DNA]</scope>
    <source>
        <strain evidence="1 2">B22-T-1</strain>
    </source>
</reference>
<dbReference type="AlphaFoldDB" id="A0A2T3AF71"/>
<proteinExistence type="predicted"/>
<dbReference type="EMBL" id="KZ678398">
    <property type="protein sequence ID" value="PSR94428.1"/>
    <property type="molecule type" value="Genomic_DNA"/>
</dbReference>
<sequence>MKTKFDDCSLASAWFTQHREFCLIPRPPETQNFIQSVRKRESRRMTGGHTTKMLIWPKTYCTVLDYLLISSSRSKGLISQSGRASWSLTWVTRSLGHSTVQCTPPSAVQVQSSPVVPPIGSSSIVATAAHCLSPPGHFPTCPSRAVYSPATTMTSSSCCA</sequence>
<gene>
    <name evidence="1" type="ORF">BD289DRAFT_140795</name>
</gene>